<dbReference type="InterPro" id="IPR027417">
    <property type="entry name" value="P-loop_NTPase"/>
</dbReference>
<accession>A0A1S3IE68</accession>
<dbReference type="InterPro" id="IPR005225">
    <property type="entry name" value="Small_GTP-bd"/>
</dbReference>
<dbReference type="PRINTS" id="PR00449">
    <property type="entry name" value="RASTRNSFRMNG"/>
</dbReference>
<keyword evidence="3" id="KW-1185">Reference proteome</keyword>
<proteinExistence type="inferred from homology"/>
<dbReference type="PROSITE" id="PS51421">
    <property type="entry name" value="RAS"/>
    <property type="match status" value="1"/>
</dbReference>
<dbReference type="RefSeq" id="XP_013396527.1">
    <property type="nucleotide sequence ID" value="XM_013541073.1"/>
</dbReference>
<name>A0A1S3IE68_LINAN</name>
<dbReference type="Pfam" id="PF00071">
    <property type="entry name" value="Ras"/>
    <property type="match status" value="1"/>
</dbReference>
<dbReference type="STRING" id="7574.A0A1S3IE68"/>
<dbReference type="CDD" id="cd00154">
    <property type="entry name" value="Rab"/>
    <property type="match status" value="1"/>
</dbReference>
<gene>
    <name evidence="4 5" type="primary">LOC106163474</name>
</gene>
<keyword evidence="2" id="KW-0547">Nucleotide-binding</keyword>
<comment type="similarity">
    <text evidence="1">Belongs to the small GTPase superfamily. Rab family.</text>
</comment>
<dbReference type="InterPro" id="IPR001806">
    <property type="entry name" value="Small_GTPase"/>
</dbReference>
<evidence type="ECO:0000313" key="3">
    <source>
        <dbReference type="Proteomes" id="UP000085678"/>
    </source>
</evidence>
<dbReference type="GO" id="GO:0005525">
    <property type="term" value="F:GTP binding"/>
    <property type="evidence" value="ECO:0007669"/>
    <property type="project" value="InterPro"/>
</dbReference>
<dbReference type="Gene3D" id="3.40.50.300">
    <property type="entry name" value="P-loop containing nucleotide triphosphate hydrolases"/>
    <property type="match status" value="1"/>
</dbReference>
<evidence type="ECO:0000256" key="2">
    <source>
        <dbReference type="ARBA" id="ARBA00022741"/>
    </source>
</evidence>
<dbReference type="NCBIfam" id="TIGR00231">
    <property type="entry name" value="small_GTP"/>
    <property type="match status" value="1"/>
</dbReference>
<dbReference type="SMART" id="SM00173">
    <property type="entry name" value="RAS"/>
    <property type="match status" value="1"/>
</dbReference>
<organism evidence="3 4">
    <name type="scientific">Lingula anatina</name>
    <name type="common">Brachiopod</name>
    <name type="synonym">Lingula unguis</name>
    <dbReference type="NCBI Taxonomy" id="7574"/>
    <lineage>
        <taxon>Eukaryota</taxon>
        <taxon>Metazoa</taxon>
        <taxon>Spiralia</taxon>
        <taxon>Lophotrochozoa</taxon>
        <taxon>Brachiopoda</taxon>
        <taxon>Linguliformea</taxon>
        <taxon>Lingulata</taxon>
        <taxon>Lingulida</taxon>
        <taxon>Linguloidea</taxon>
        <taxon>Lingulidae</taxon>
        <taxon>Lingula</taxon>
    </lineage>
</organism>
<dbReference type="FunFam" id="3.40.50.300:FF:001329">
    <property type="entry name" value="Small GTP-binding protein, putative"/>
    <property type="match status" value="1"/>
</dbReference>
<evidence type="ECO:0000313" key="4">
    <source>
        <dbReference type="RefSeq" id="XP_013396527.1"/>
    </source>
</evidence>
<dbReference type="AlphaFoldDB" id="A0A1S3IE68"/>
<dbReference type="RefSeq" id="XP_013396529.1">
    <property type="nucleotide sequence ID" value="XM_013541075.1"/>
</dbReference>
<dbReference type="SUPFAM" id="SSF52540">
    <property type="entry name" value="P-loop containing nucleoside triphosphate hydrolases"/>
    <property type="match status" value="1"/>
</dbReference>
<dbReference type="GeneID" id="106163474"/>
<dbReference type="PANTHER" id="PTHR47978">
    <property type="match status" value="1"/>
</dbReference>
<dbReference type="SMART" id="SM00175">
    <property type="entry name" value="RAB"/>
    <property type="match status" value="1"/>
</dbReference>
<sequence length="207" mass="22787">MASAANQRGPMFKVVLLGEVNVGKTTFFLRMKNDRFINVTEGTHTIDSCSRVFNIKGDRVTLAVWDTAGVERFRTLTQNYYRNTHAVILMFSLDNPSSLHYLPKWVDDAGSFSPAALKILIGNKSDLYSSVASDTIKDFAAVYDCDLVLRLSSKTGEGFKEAAEKIAAKLLAEFKSKQTIPRALFGKGTIVDLTDQPGAGPQSQCYC</sequence>
<dbReference type="OrthoDB" id="28034at2759"/>
<protein>
    <submittedName>
        <fullName evidence="4 5">Ras-related protein Rab-1C</fullName>
    </submittedName>
</protein>
<dbReference type="PROSITE" id="PS51419">
    <property type="entry name" value="RAB"/>
    <property type="match status" value="1"/>
</dbReference>
<evidence type="ECO:0000256" key="1">
    <source>
        <dbReference type="ARBA" id="ARBA00006270"/>
    </source>
</evidence>
<reference evidence="4 5" key="1">
    <citation type="submission" date="2025-04" db="UniProtKB">
        <authorList>
            <consortium name="RefSeq"/>
        </authorList>
    </citation>
    <scope>IDENTIFICATION</scope>
    <source>
        <tissue evidence="4 5">Gonads</tissue>
    </source>
</reference>
<dbReference type="OMA" id="HHDCDIV"/>
<evidence type="ECO:0000313" key="5">
    <source>
        <dbReference type="RefSeq" id="XP_013396529.1"/>
    </source>
</evidence>
<dbReference type="Proteomes" id="UP000085678">
    <property type="component" value="Unplaced"/>
</dbReference>
<dbReference type="SMART" id="SM00174">
    <property type="entry name" value="RHO"/>
    <property type="match status" value="1"/>
</dbReference>
<dbReference type="GO" id="GO:0003924">
    <property type="term" value="F:GTPase activity"/>
    <property type="evidence" value="ECO:0007669"/>
    <property type="project" value="InterPro"/>
</dbReference>
<dbReference type="KEGG" id="lak:106163474"/>